<dbReference type="RefSeq" id="WP_049678445.1">
    <property type="nucleotide sequence ID" value="NZ_CABMMJ010000003.1"/>
</dbReference>
<evidence type="ECO:0000259" key="2">
    <source>
        <dbReference type="Pfam" id="PF00487"/>
    </source>
</evidence>
<keyword evidence="1" id="KW-1133">Transmembrane helix</keyword>
<evidence type="ECO:0000256" key="1">
    <source>
        <dbReference type="SAM" id="Phobius"/>
    </source>
</evidence>
<reference evidence="3 4" key="1">
    <citation type="submission" date="2015-03" db="EMBL/GenBank/DDBJ databases">
        <authorList>
            <consortium name="Pathogen Informatics"/>
            <person name="Murphy D."/>
        </authorList>
    </citation>
    <scope>NUCLEOTIDE SEQUENCE [LARGE SCALE GENOMIC DNA]</scope>
    <source>
        <strain evidence="3 4">FE82747</strain>
    </source>
</reference>
<dbReference type="EMBL" id="CQBM01000003">
    <property type="protein sequence ID" value="CNH94384.1"/>
    <property type="molecule type" value="Genomic_DNA"/>
</dbReference>
<feature type="transmembrane region" description="Helical" evidence="1">
    <location>
        <begin position="59"/>
        <end position="80"/>
    </location>
</feature>
<proteinExistence type="predicted"/>
<keyword evidence="1" id="KW-0472">Membrane</keyword>
<feature type="domain" description="Fatty acid desaturase" evidence="2">
    <location>
        <begin position="66"/>
        <end position="291"/>
    </location>
</feature>
<comment type="caution">
    <text evidence="3">The sequence shown here is derived from an EMBL/GenBank/DDBJ whole genome shotgun (WGS) entry which is preliminary data.</text>
</comment>
<dbReference type="Pfam" id="PF00487">
    <property type="entry name" value="FA_desaturase"/>
    <property type="match status" value="1"/>
</dbReference>
<organism evidence="3 4">
    <name type="scientific">Yersinia mollaretii</name>
    <dbReference type="NCBI Taxonomy" id="33060"/>
    <lineage>
        <taxon>Bacteria</taxon>
        <taxon>Pseudomonadati</taxon>
        <taxon>Pseudomonadota</taxon>
        <taxon>Gammaproteobacteria</taxon>
        <taxon>Enterobacterales</taxon>
        <taxon>Yersiniaceae</taxon>
        <taxon>Yersinia</taxon>
    </lineage>
</organism>
<evidence type="ECO:0000313" key="3">
    <source>
        <dbReference type="EMBL" id="CNH94384.1"/>
    </source>
</evidence>
<dbReference type="CDD" id="cd03509">
    <property type="entry name" value="DesA_FADS-like"/>
    <property type="match status" value="1"/>
</dbReference>
<dbReference type="GO" id="GO:0006629">
    <property type="term" value="P:lipid metabolic process"/>
    <property type="evidence" value="ECO:0007669"/>
    <property type="project" value="InterPro"/>
</dbReference>
<dbReference type="InterPro" id="IPR005804">
    <property type="entry name" value="FA_desaturase_dom"/>
</dbReference>
<gene>
    <name evidence="3" type="ORF">ERS008502_01759</name>
</gene>
<keyword evidence="1" id="KW-0812">Transmembrane</keyword>
<name>A0AA36LNJ5_YERMO</name>
<evidence type="ECO:0000313" key="4">
    <source>
        <dbReference type="Proteomes" id="UP000040841"/>
    </source>
</evidence>
<feature type="transmembrane region" description="Helical" evidence="1">
    <location>
        <begin position="34"/>
        <end position="53"/>
    </location>
</feature>
<sequence>MLSTGTQSDNRPASVAHYLSEQQRGRVKQLSRSWVWRLELPTWILIGVIYTGWFVTVIYWQQVGVVMGSVLLILLSTWYMSLQHELIHGHPTRWRWVNQLFGTLPLAVWYPYGLYRDSHIQHHCDENLTHPEKDPESYYYTGEQWKYLSPLLKRIVRASNTFLGRVVLGPVLDIIDTIRSAARAFLSGDRQAIAMWLVHLGLLIGLFHWIASYGISTLFYLLVVSYPALSLTKVRSFFEHRAVENSAARSTLNEAAWPWRLLFLNLNYHLVHHDLPSLPWYGLRQIYLENRVEYQHRSEQFVVHGYNQWLEAHAFTALEIKIHPFYDSEEKALADKKWHGVIENRRRSPSIEAANQLKEGC</sequence>
<dbReference type="AlphaFoldDB" id="A0AA36LNJ5"/>
<protein>
    <submittedName>
        <fullName evidence="3">Fatty acid desaturase</fullName>
    </submittedName>
</protein>
<dbReference type="Proteomes" id="UP000040841">
    <property type="component" value="Unassembled WGS sequence"/>
</dbReference>
<accession>A0AA36LNJ5</accession>
<feature type="transmembrane region" description="Helical" evidence="1">
    <location>
        <begin position="193"/>
        <end position="211"/>
    </location>
</feature>